<dbReference type="AlphaFoldDB" id="A0A498I7J6"/>
<dbReference type="EMBL" id="RDQH01000340">
    <property type="protein sequence ID" value="RXH77937.1"/>
    <property type="molecule type" value="Genomic_DNA"/>
</dbReference>
<dbReference type="Proteomes" id="UP000290289">
    <property type="component" value="Chromosome 14"/>
</dbReference>
<keyword evidence="2" id="KW-0732">Signal</keyword>
<feature type="region of interest" description="Disordered" evidence="1">
    <location>
        <begin position="40"/>
        <end position="59"/>
    </location>
</feature>
<comment type="caution">
    <text evidence="3">The sequence shown here is derived from an EMBL/GenBank/DDBJ whole genome shotgun (WGS) entry which is preliminary data.</text>
</comment>
<gene>
    <name evidence="3" type="ORF">DVH24_039908</name>
</gene>
<evidence type="ECO:0000256" key="2">
    <source>
        <dbReference type="SAM" id="SignalP"/>
    </source>
</evidence>
<organism evidence="3 4">
    <name type="scientific">Malus domestica</name>
    <name type="common">Apple</name>
    <name type="synonym">Pyrus malus</name>
    <dbReference type="NCBI Taxonomy" id="3750"/>
    <lineage>
        <taxon>Eukaryota</taxon>
        <taxon>Viridiplantae</taxon>
        <taxon>Streptophyta</taxon>
        <taxon>Embryophyta</taxon>
        <taxon>Tracheophyta</taxon>
        <taxon>Spermatophyta</taxon>
        <taxon>Magnoliopsida</taxon>
        <taxon>eudicotyledons</taxon>
        <taxon>Gunneridae</taxon>
        <taxon>Pentapetalae</taxon>
        <taxon>rosids</taxon>
        <taxon>fabids</taxon>
        <taxon>Rosales</taxon>
        <taxon>Rosaceae</taxon>
        <taxon>Amygdaloideae</taxon>
        <taxon>Maleae</taxon>
        <taxon>Malus</taxon>
    </lineage>
</organism>
<evidence type="ECO:0000256" key="1">
    <source>
        <dbReference type="SAM" id="MobiDB-lite"/>
    </source>
</evidence>
<reference evidence="3 4" key="1">
    <citation type="submission" date="2018-10" db="EMBL/GenBank/DDBJ databases">
        <title>A high-quality apple genome assembly.</title>
        <authorList>
            <person name="Hu J."/>
        </authorList>
    </citation>
    <scope>NUCLEOTIDE SEQUENCE [LARGE SCALE GENOMIC DNA]</scope>
    <source>
        <strain evidence="4">cv. HFTH1</strain>
        <tissue evidence="3">Young leaf</tissue>
    </source>
</reference>
<feature type="compositionally biased region" description="Basic and acidic residues" evidence="1">
    <location>
        <begin position="49"/>
        <end position="59"/>
    </location>
</feature>
<accession>A0A498I7J6</accession>
<evidence type="ECO:0000313" key="4">
    <source>
        <dbReference type="Proteomes" id="UP000290289"/>
    </source>
</evidence>
<feature type="signal peptide" evidence="2">
    <location>
        <begin position="1"/>
        <end position="25"/>
    </location>
</feature>
<protein>
    <submittedName>
        <fullName evidence="3">Uncharacterized protein</fullName>
    </submittedName>
</protein>
<keyword evidence="4" id="KW-1185">Reference proteome</keyword>
<name>A0A498I7J6_MALDO</name>
<feature type="chain" id="PRO_5019854548" evidence="2">
    <location>
        <begin position="26"/>
        <end position="59"/>
    </location>
</feature>
<proteinExistence type="predicted"/>
<sequence length="59" mass="6293">MATLMEMKILVTMVLVLKDFFEGDANGVNSDGYDSLEHLEDGVGEAEGEGVKGVDGDDE</sequence>
<evidence type="ECO:0000313" key="3">
    <source>
        <dbReference type="EMBL" id="RXH77937.1"/>
    </source>
</evidence>